<feature type="domain" description="VWFA" evidence="2">
    <location>
        <begin position="316"/>
        <end position="494"/>
    </location>
</feature>
<feature type="region of interest" description="Disordered" evidence="1">
    <location>
        <begin position="27"/>
        <end position="54"/>
    </location>
</feature>
<dbReference type="RefSeq" id="WP_238240569.1">
    <property type="nucleotide sequence ID" value="NZ_BPQQ01000069.1"/>
</dbReference>
<dbReference type="CDD" id="cd01465">
    <property type="entry name" value="vWA_subgroup"/>
    <property type="match status" value="1"/>
</dbReference>
<comment type="caution">
    <text evidence="3">The sequence shown here is derived from an EMBL/GenBank/DDBJ whole genome shotgun (WGS) entry which is preliminary data.</text>
</comment>
<dbReference type="InterPro" id="IPR036465">
    <property type="entry name" value="vWFA_dom_sf"/>
</dbReference>
<proteinExistence type="predicted"/>
<dbReference type="Pfam" id="PF00092">
    <property type="entry name" value="VWA"/>
    <property type="match status" value="1"/>
</dbReference>
<feature type="compositionally biased region" description="Pro residues" evidence="1">
    <location>
        <begin position="1"/>
        <end position="11"/>
    </location>
</feature>
<sequence length="683" mass="72180">MAPDPALPAAPEPSCEARERAVRAALARFDAQTRDGQGSAGFRRPTERHPPRRTPLILRTRTALAAALTAALALPAAWTILAERTARPPERSVRPPARADRAPAPVETAREAPPPVPPAAPAPAQGPASPVSPAAPAIAAAPPVAPTRERTDPGLQQMSELAAPPSPAPLRAPAGAVAAKARSLGLAENRLAPPHRPEPAPAAEPTGRDRFASGPESVFRAVREAPVSTFSIDVDTASYGVVRAALARNVLPPKAAVRTEELINYFPYAYEGPASANEPFRVTTALFPSPWAEGRQLLHVGIKGYALQPAERPKANLVFLVDTSGSMSPPNRLPLVKQALAMLLTRLDARDRVAIVAYAGQAGTVLEPTPASERARILAAIEGLAAGGSTAGGEGIRQAYALAQANYEPQAVNRVMLATDGDFNVGITDREELKGFVERERQKGIFLSVLGFGMGNLNDALMQALAQNGNGAAAHIDTANEARKVLVEEATATLIPIAKDVKIQVEFNPAAVAEYRLIGYETRLLDRADFANDRVDAGEVGSGQTVTALYEIVPAGGPRVLGDLRYGERSGPAAGQLAREVAHVAIRYKRPDSDTSALLDTVVERPGALARLEDAPQEARFAAAVAAFGEILRGGRHTGRFDLDDVLRLAQSARGDDPYGYRAEFLQLVRAAKTAQALSPQPR</sequence>
<feature type="compositionally biased region" description="Low complexity" evidence="1">
    <location>
        <begin position="171"/>
        <end position="181"/>
    </location>
</feature>
<feature type="compositionally biased region" description="Pro residues" evidence="1">
    <location>
        <begin position="112"/>
        <end position="121"/>
    </location>
</feature>
<evidence type="ECO:0000313" key="3">
    <source>
        <dbReference type="EMBL" id="GJE03174.1"/>
    </source>
</evidence>
<evidence type="ECO:0000259" key="2">
    <source>
        <dbReference type="PROSITE" id="PS50234"/>
    </source>
</evidence>
<name>A0ABQ4SN70_9HYPH</name>
<dbReference type="InterPro" id="IPR002035">
    <property type="entry name" value="VWF_A"/>
</dbReference>
<dbReference type="SMART" id="SM00327">
    <property type="entry name" value="VWA"/>
    <property type="match status" value="1"/>
</dbReference>
<feature type="compositionally biased region" description="Low complexity" evidence="1">
    <location>
        <begin position="122"/>
        <end position="142"/>
    </location>
</feature>
<dbReference type="PROSITE" id="PS50234">
    <property type="entry name" value="VWFA"/>
    <property type="match status" value="1"/>
</dbReference>
<organism evidence="3 4">
    <name type="scientific">Methylobacterium isbiliense</name>
    <dbReference type="NCBI Taxonomy" id="315478"/>
    <lineage>
        <taxon>Bacteria</taxon>
        <taxon>Pseudomonadati</taxon>
        <taxon>Pseudomonadota</taxon>
        <taxon>Alphaproteobacteria</taxon>
        <taxon>Hyphomicrobiales</taxon>
        <taxon>Methylobacteriaceae</taxon>
        <taxon>Methylobacterium</taxon>
    </lineage>
</organism>
<evidence type="ECO:0000256" key="1">
    <source>
        <dbReference type="SAM" id="MobiDB-lite"/>
    </source>
</evidence>
<reference evidence="3" key="1">
    <citation type="journal article" date="2021" name="Front. Microbiol.">
        <title>Comprehensive Comparative Genomics and Phenotyping of Methylobacterium Species.</title>
        <authorList>
            <person name="Alessa O."/>
            <person name="Ogura Y."/>
            <person name="Fujitani Y."/>
            <person name="Takami H."/>
            <person name="Hayashi T."/>
            <person name="Sahin N."/>
            <person name="Tani A."/>
        </authorList>
    </citation>
    <scope>NUCLEOTIDE SEQUENCE</scope>
    <source>
        <strain evidence="3">DSM 17168</strain>
    </source>
</reference>
<reference evidence="3" key="2">
    <citation type="submission" date="2021-08" db="EMBL/GenBank/DDBJ databases">
        <authorList>
            <person name="Tani A."/>
            <person name="Ola A."/>
            <person name="Ogura Y."/>
            <person name="Katsura K."/>
            <person name="Hayashi T."/>
        </authorList>
    </citation>
    <scope>NUCLEOTIDE SEQUENCE</scope>
    <source>
        <strain evidence="3">DSM 17168</strain>
    </source>
</reference>
<dbReference type="SUPFAM" id="SSF53300">
    <property type="entry name" value="vWA-like"/>
    <property type="match status" value="1"/>
</dbReference>
<dbReference type="Gene3D" id="3.40.50.410">
    <property type="entry name" value="von Willebrand factor, type A domain"/>
    <property type="match status" value="1"/>
</dbReference>
<dbReference type="Pfam" id="PF12034">
    <property type="entry name" value="YfbK_C"/>
    <property type="match status" value="1"/>
</dbReference>
<protein>
    <recommendedName>
        <fullName evidence="2">VWFA domain-containing protein</fullName>
    </recommendedName>
</protein>
<dbReference type="EMBL" id="BPQQ01000069">
    <property type="protein sequence ID" value="GJE03174.1"/>
    <property type="molecule type" value="Genomic_DNA"/>
</dbReference>
<dbReference type="InterPro" id="IPR022156">
    <property type="entry name" value="Uncharacterised_YfbK_N"/>
</dbReference>
<dbReference type="InterPro" id="IPR051266">
    <property type="entry name" value="CLCR"/>
</dbReference>
<feature type="region of interest" description="Disordered" evidence="1">
    <location>
        <begin position="86"/>
        <end position="213"/>
    </location>
</feature>
<dbReference type="PANTHER" id="PTHR10579:SF43">
    <property type="entry name" value="ZINC FINGER (C3HC4-TYPE RING FINGER) FAMILY PROTEIN"/>
    <property type="match status" value="1"/>
</dbReference>
<dbReference type="Proteomes" id="UP001055153">
    <property type="component" value="Unassembled WGS sequence"/>
</dbReference>
<feature type="region of interest" description="Disordered" evidence="1">
    <location>
        <begin position="1"/>
        <end position="20"/>
    </location>
</feature>
<evidence type="ECO:0000313" key="4">
    <source>
        <dbReference type="Proteomes" id="UP001055153"/>
    </source>
</evidence>
<gene>
    <name evidence="3" type="ORF">GMJLKIPL_5125</name>
</gene>
<dbReference type="InterPro" id="IPR021908">
    <property type="entry name" value="YfbK_C"/>
</dbReference>
<accession>A0ABQ4SN70</accession>
<dbReference type="PANTHER" id="PTHR10579">
    <property type="entry name" value="CALCIUM-ACTIVATED CHLORIDE CHANNEL REGULATOR"/>
    <property type="match status" value="1"/>
</dbReference>
<feature type="compositionally biased region" description="Basic and acidic residues" evidence="1">
    <location>
        <begin position="86"/>
        <end position="101"/>
    </location>
</feature>
<dbReference type="Pfam" id="PF12450">
    <property type="entry name" value="vWF_A"/>
    <property type="match status" value="1"/>
</dbReference>
<keyword evidence="4" id="KW-1185">Reference proteome</keyword>